<feature type="compositionally biased region" description="Basic and acidic residues" evidence="1">
    <location>
        <begin position="1270"/>
        <end position="1287"/>
    </location>
</feature>
<proteinExistence type="predicted"/>
<gene>
    <name evidence="2" type="ORF">F8M41_007583</name>
</gene>
<evidence type="ECO:0000313" key="3">
    <source>
        <dbReference type="Proteomes" id="UP000439903"/>
    </source>
</evidence>
<dbReference type="GO" id="GO:0031146">
    <property type="term" value="P:SCF-dependent proteasomal ubiquitin-dependent protein catabolic process"/>
    <property type="evidence" value="ECO:0007669"/>
    <property type="project" value="TreeGrafter"/>
</dbReference>
<dbReference type="EMBL" id="WTPW01001769">
    <property type="protein sequence ID" value="KAF0415733.1"/>
    <property type="molecule type" value="Genomic_DNA"/>
</dbReference>
<organism evidence="2 3">
    <name type="scientific">Gigaspora margarita</name>
    <dbReference type="NCBI Taxonomy" id="4874"/>
    <lineage>
        <taxon>Eukaryota</taxon>
        <taxon>Fungi</taxon>
        <taxon>Fungi incertae sedis</taxon>
        <taxon>Mucoromycota</taxon>
        <taxon>Glomeromycotina</taxon>
        <taxon>Glomeromycetes</taxon>
        <taxon>Diversisporales</taxon>
        <taxon>Gigasporaceae</taxon>
        <taxon>Gigaspora</taxon>
    </lineage>
</organism>
<dbReference type="InterPro" id="IPR032675">
    <property type="entry name" value="LRR_dom_sf"/>
</dbReference>
<dbReference type="SMART" id="SM00367">
    <property type="entry name" value="LRR_CC"/>
    <property type="match status" value="4"/>
</dbReference>
<feature type="compositionally biased region" description="Polar residues" evidence="1">
    <location>
        <begin position="714"/>
        <end position="746"/>
    </location>
</feature>
<dbReference type="GO" id="GO:0019005">
    <property type="term" value="C:SCF ubiquitin ligase complex"/>
    <property type="evidence" value="ECO:0007669"/>
    <property type="project" value="TreeGrafter"/>
</dbReference>
<evidence type="ECO:0000313" key="2">
    <source>
        <dbReference type="EMBL" id="KAF0415733.1"/>
    </source>
</evidence>
<reference evidence="2 3" key="1">
    <citation type="journal article" date="2019" name="Environ. Microbiol.">
        <title>At the nexus of three kingdoms: the genome of the mycorrhizal fungus Gigaspora margarita provides insights into plant, endobacterial and fungal interactions.</title>
        <authorList>
            <person name="Venice F."/>
            <person name="Ghignone S."/>
            <person name="Salvioli di Fossalunga A."/>
            <person name="Amselem J."/>
            <person name="Novero M."/>
            <person name="Xianan X."/>
            <person name="Sedzielewska Toro K."/>
            <person name="Morin E."/>
            <person name="Lipzen A."/>
            <person name="Grigoriev I.V."/>
            <person name="Henrissat B."/>
            <person name="Martin F.M."/>
            <person name="Bonfante P."/>
        </authorList>
    </citation>
    <scope>NUCLEOTIDE SEQUENCE [LARGE SCALE GENOMIC DNA]</scope>
    <source>
        <strain evidence="2 3">BEG34</strain>
    </source>
</reference>
<name>A0A8H4A389_GIGMA</name>
<dbReference type="OrthoDB" id="10257471at2759"/>
<dbReference type="Gene3D" id="3.80.10.10">
    <property type="entry name" value="Ribonuclease Inhibitor"/>
    <property type="match status" value="2"/>
</dbReference>
<dbReference type="PANTHER" id="PTHR13318">
    <property type="entry name" value="PARTNER OF PAIRED, ISOFORM B-RELATED"/>
    <property type="match status" value="1"/>
</dbReference>
<dbReference type="Proteomes" id="UP000439903">
    <property type="component" value="Unassembled WGS sequence"/>
</dbReference>
<feature type="region of interest" description="Disordered" evidence="1">
    <location>
        <begin position="1245"/>
        <end position="1290"/>
    </location>
</feature>
<feature type="region of interest" description="Disordered" evidence="1">
    <location>
        <begin position="690"/>
        <end position="763"/>
    </location>
</feature>
<accession>A0A8H4A389</accession>
<feature type="compositionally biased region" description="Pro residues" evidence="1">
    <location>
        <begin position="1015"/>
        <end position="1024"/>
    </location>
</feature>
<comment type="caution">
    <text evidence="2">The sequence shown here is derived from an EMBL/GenBank/DDBJ whole genome shotgun (WGS) entry which is preliminary data.</text>
</comment>
<evidence type="ECO:0000256" key="1">
    <source>
        <dbReference type="SAM" id="MobiDB-lite"/>
    </source>
</evidence>
<dbReference type="InterPro" id="IPR006553">
    <property type="entry name" value="Leu-rich_rpt_Cys-con_subtyp"/>
</dbReference>
<feature type="region of interest" description="Disordered" evidence="1">
    <location>
        <begin position="1007"/>
        <end position="1027"/>
    </location>
</feature>
<feature type="region of interest" description="Disordered" evidence="1">
    <location>
        <begin position="1178"/>
        <end position="1201"/>
    </location>
</feature>
<protein>
    <recommendedName>
        <fullName evidence="4">F-box domain-containing protein</fullName>
    </recommendedName>
</protein>
<dbReference type="SUPFAM" id="SSF52047">
    <property type="entry name" value="RNI-like"/>
    <property type="match status" value="2"/>
</dbReference>
<keyword evidence="3" id="KW-1185">Reference proteome</keyword>
<feature type="compositionally biased region" description="Basic and acidic residues" evidence="1">
    <location>
        <begin position="698"/>
        <end position="707"/>
    </location>
</feature>
<evidence type="ECO:0008006" key="4">
    <source>
        <dbReference type="Google" id="ProtNLM"/>
    </source>
</evidence>
<sequence>MSTYFETDSWPNEFDEFPTHHALTLPSKIIKRIAQYLDFQHDRFNFCLVNKRWTPAATEILWSEPIFNTPDSFHSFCRSVRQSRSCALRVRVLDLCAPEDELIDLFAPVLKSERQEHQKMRTYVLSKPISIMNLVRSCENLKSIKIYGWNLNDNHIQSLIQYCSGLEEFRVVGNQNLSQFSVYSLINCIPILRVLDLDGAFVLSDNFAETLATKCSQLTSLKICTDMMSVRGFDILAGKLTRLKELVLQNCSQLSDENIERFVRNNSSIQKMLLSGDKLSIRSFQAIISSLENLHHLDLRCLKEMSHTIKWVTALGQNLHTILLDNLSVDDDLIDILSNNCKHVEIFGLSRCPFVTDRSIDSIAEHSENLRIVNLVGCNKITDTCLRILANKACYTLVQLLIDSCGFFDPAGVRWFVSNTFKLVRITFYKMPSISESFVYQFATERYSDLDDSIDKCTIEGDNLKKLAQYNNQNSHSLEPTQNSHEKRLSNETNSLQNMHNLSEIQINALAIELGLSSDVLNRAMKKILDSDRSPASTSVIGDEFSHSTQNMSVKSVGNINNEHSHMGSRDSSRRTSKEFYESSVNEPISTISRRHTISSINSNSTQQFPPETLSSVIKKTQSGWSSINVKLPSLHRNSVDFERESLSSQLASNSLESTSSIQPKITNAVTDDTFDKHEFNENLENVQNKISNAQQVERSKSKDPVRPTEQFVFEQNTSFPTYSEPNKQSTSHQIYSEPSSSIRDLQQQQQQNLKSRSISPESMLIETDSHTLPNNDEEIARPSSALSNQSANSLIDFSPSWNGMNAHYDLGGWEELGITTGESVDNSQYQSFGQTSASSQQFEWSGNQWGSSVEQTTYVSDNSKEKITEIIDENENLGYQTNIMNDKGNHIIEKIEKIDKGKAPSVVTNEVIRATTSSNFDRDFSDQKFNKKELNNDFTYQNLEESEWPEISTKSTPTHINEEEWPTLGEVSKIKDSKKSVDMDFNFHGQTSINFSSAWGSNKKWISDKSDTAPPNPEPPTPTWDPNEVNNLTWLPIQEAKAPIYFKKKHTPIVNFDLDDCEGWGAPPTKCIPWNDSRQGYCFELIEEQKETTFWSLQNGNWVNVSEENHITEQISEYSSDGSNVRQMTRTRFGRQEIQSRSTDAPWDELRQQVRNGSEERGLTMSDTGEIGNVVIELDSSDNETPKDKDNKKKKKDHLNYETQNVEEFHERLGNPQWIPKHEWLQIENCVDYPKPEINGDLINFDLPDISDSKSSSDDSEEPLSSTPNRDEDSKIIRKPDAHPEWENSLNLSGKEINIDLTFDDNIPLEDTGLENDSWFANDIIATTRNEQKRREEIIKEVESDLLINLDSNQDQESKSNTNNYSDFFGTISKDIAELNNSLYDSTTYSTISPTNCDLMDDSMDLYYFNRNENNNALMSVNNDNRSLSPQVNCNIRNFRHSTDTISNQRSDTNGSIVEDMMEFKAVYQTDDTRSTISMRDISDDFPEVNLVSSIITHDIKKNKSQYKTIDDQEEISDNSYSMSNGGDPSYNLDGDDNKFNIFVETPLNGRQILEMRVDDDADTVAANFCRTWQMSEYQEGLKGLIVKAMKKKLRQRKKRLARQSDKENMENV</sequence>